<proteinExistence type="predicted"/>
<reference evidence="2" key="1">
    <citation type="journal article" date="2023" name="Front. Plant Sci.">
        <title>Chromosomal-level genome assembly of Melastoma candidum provides insights into trichome evolution.</title>
        <authorList>
            <person name="Zhong Y."/>
            <person name="Wu W."/>
            <person name="Sun C."/>
            <person name="Zou P."/>
            <person name="Liu Y."/>
            <person name="Dai S."/>
            <person name="Zhou R."/>
        </authorList>
    </citation>
    <scope>NUCLEOTIDE SEQUENCE [LARGE SCALE GENOMIC DNA]</scope>
</reference>
<dbReference type="EMBL" id="CM042884">
    <property type="protein sequence ID" value="KAI4369228.1"/>
    <property type="molecule type" value="Genomic_DNA"/>
</dbReference>
<evidence type="ECO:0000313" key="1">
    <source>
        <dbReference type="EMBL" id="KAI4369228.1"/>
    </source>
</evidence>
<name>A0ACB9QVJ1_9MYRT</name>
<accession>A0ACB9QVJ1</accession>
<gene>
    <name evidence="1" type="ORF">MLD38_017696</name>
</gene>
<keyword evidence="2" id="KW-1185">Reference proteome</keyword>
<sequence>MEMEAIGELALHMVMEKLGPKNVGRVACVSRKLRDCAAEETLWSKFCLEELGISSPVGPGGDPTPSFKVAYQEWRESFEMYPWPLVLRVKRCWDKLSDWLSKNFPEAEATLRKGASEAELKEAETVLQVKLPLPTRVLYRFHDGQDSVDDPKSSFGRTIGIIGGYSFYHHVVNVKLLPLEEVILKTHHIRKHLGGFSRSRCIVVATSCTTGEKLFFINCRDGQLHVGTINFPTEAEMMPCVPSELLRLTPDSAGHMQDAMLLWLEEHVRRLEMGIIKPRGQGKFKSICQYPEESPLCSTAITHGVRVRGSAVFVPEFSDPNDDTEQCQFAYSIRMSLLPEGCTVSRPPFNSCQLNWRYWTIRSGDAVVSDFNGEAVIGQFPLLHAGGEEFVYESCAYLPSGIGSIEGSFTFIPGRLVEPKGGPFSAQVAQFPFRRPDYIF</sequence>
<dbReference type="Proteomes" id="UP001057402">
    <property type="component" value="Chromosome 5"/>
</dbReference>
<protein>
    <submittedName>
        <fullName evidence="1">Uncharacterized protein</fullName>
    </submittedName>
</protein>
<comment type="caution">
    <text evidence="1">The sequence shown here is derived from an EMBL/GenBank/DDBJ whole genome shotgun (WGS) entry which is preliminary data.</text>
</comment>
<evidence type="ECO:0000313" key="2">
    <source>
        <dbReference type="Proteomes" id="UP001057402"/>
    </source>
</evidence>
<organism evidence="1 2">
    <name type="scientific">Melastoma candidum</name>
    <dbReference type="NCBI Taxonomy" id="119954"/>
    <lineage>
        <taxon>Eukaryota</taxon>
        <taxon>Viridiplantae</taxon>
        <taxon>Streptophyta</taxon>
        <taxon>Embryophyta</taxon>
        <taxon>Tracheophyta</taxon>
        <taxon>Spermatophyta</taxon>
        <taxon>Magnoliopsida</taxon>
        <taxon>eudicotyledons</taxon>
        <taxon>Gunneridae</taxon>
        <taxon>Pentapetalae</taxon>
        <taxon>rosids</taxon>
        <taxon>malvids</taxon>
        <taxon>Myrtales</taxon>
        <taxon>Melastomataceae</taxon>
        <taxon>Melastomatoideae</taxon>
        <taxon>Melastomateae</taxon>
        <taxon>Melastoma</taxon>
    </lineage>
</organism>